<protein>
    <submittedName>
        <fullName evidence="1">Uncharacterized protein</fullName>
    </submittedName>
</protein>
<dbReference type="AlphaFoldDB" id="A0A381WLY0"/>
<reference evidence="1" key="1">
    <citation type="submission" date="2018-05" db="EMBL/GenBank/DDBJ databases">
        <authorList>
            <person name="Lanie J.A."/>
            <person name="Ng W.-L."/>
            <person name="Kazmierczak K.M."/>
            <person name="Andrzejewski T.M."/>
            <person name="Davidsen T.M."/>
            <person name="Wayne K.J."/>
            <person name="Tettelin H."/>
            <person name="Glass J.I."/>
            <person name="Rusch D."/>
            <person name="Podicherti R."/>
            <person name="Tsui H.-C.T."/>
            <person name="Winkler M.E."/>
        </authorList>
    </citation>
    <scope>NUCLEOTIDE SEQUENCE</scope>
</reference>
<dbReference type="EMBL" id="UINC01012221">
    <property type="protein sequence ID" value="SVA53485.1"/>
    <property type="molecule type" value="Genomic_DNA"/>
</dbReference>
<evidence type="ECO:0000313" key="1">
    <source>
        <dbReference type="EMBL" id="SVA53485.1"/>
    </source>
</evidence>
<proteinExistence type="predicted"/>
<sequence>MILEILYLRIYYFQKKFFFQKNILILNFMTKKVKLIIVLIGL</sequence>
<accession>A0A381WLY0</accession>
<organism evidence="1">
    <name type="scientific">marine metagenome</name>
    <dbReference type="NCBI Taxonomy" id="408172"/>
    <lineage>
        <taxon>unclassified sequences</taxon>
        <taxon>metagenomes</taxon>
        <taxon>ecological metagenomes</taxon>
    </lineage>
</organism>
<gene>
    <name evidence="1" type="ORF">METZ01_LOCUS106339</name>
</gene>
<name>A0A381WLY0_9ZZZZ</name>